<evidence type="ECO:0000313" key="3">
    <source>
        <dbReference type="EMBL" id="SFF73717.1"/>
    </source>
</evidence>
<organism evidence="3 4">
    <name type="scientific">Halobacillus alkaliphilus</name>
    <dbReference type="NCBI Taxonomy" id="396056"/>
    <lineage>
        <taxon>Bacteria</taxon>
        <taxon>Bacillati</taxon>
        <taxon>Bacillota</taxon>
        <taxon>Bacilli</taxon>
        <taxon>Bacillales</taxon>
        <taxon>Bacillaceae</taxon>
        <taxon>Halobacillus</taxon>
    </lineage>
</organism>
<accession>A0A1I2L8C1</accession>
<sequence>MYKSIIANTLRFFSDQSLNTPMVPIQPVQEKKDILVETDVKDTYISCYYPKGAAEKNLPVYINLHGGAFIMNSKEMDDPYCRQIANNTGSVVINVDYAKAPEYPFPGPLEQSYQLLHWVKDHAEDLKIDPEKIMVGGQSSGGNIMAALCLLLKERKEPQPLLQVLICPMLDFVTPHADKPEGDPGRARFPQAAHFLNLCYVPERNQAEHPLASPVLAPHTDKLAPALVIAAEYDAFSREAETYAAKLRDAGVPVRHEVFEDCYHAFTHLGPEQKAQEAWAMIEDEIRKTIQS</sequence>
<dbReference type="AlphaFoldDB" id="A0A1I2L8C1"/>
<dbReference type="GO" id="GO:0016787">
    <property type="term" value="F:hydrolase activity"/>
    <property type="evidence" value="ECO:0007669"/>
    <property type="project" value="UniProtKB-KW"/>
</dbReference>
<evidence type="ECO:0000256" key="1">
    <source>
        <dbReference type="ARBA" id="ARBA00022801"/>
    </source>
</evidence>
<dbReference type="InterPro" id="IPR050300">
    <property type="entry name" value="GDXG_lipolytic_enzyme"/>
</dbReference>
<dbReference type="Gene3D" id="3.40.50.1820">
    <property type="entry name" value="alpha/beta hydrolase"/>
    <property type="match status" value="1"/>
</dbReference>
<keyword evidence="1" id="KW-0378">Hydrolase</keyword>
<evidence type="ECO:0000259" key="2">
    <source>
        <dbReference type="Pfam" id="PF07859"/>
    </source>
</evidence>
<dbReference type="PANTHER" id="PTHR48081:SF8">
    <property type="entry name" value="ALPHA_BETA HYDROLASE FOLD-3 DOMAIN-CONTAINING PROTEIN-RELATED"/>
    <property type="match status" value="1"/>
</dbReference>
<reference evidence="4" key="1">
    <citation type="submission" date="2016-10" db="EMBL/GenBank/DDBJ databases">
        <authorList>
            <person name="Varghese N."/>
            <person name="Submissions S."/>
        </authorList>
    </citation>
    <scope>NUCLEOTIDE SEQUENCE [LARGE SCALE GENOMIC DNA]</scope>
    <source>
        <strain evidence="4">FP5</strain>
    </source>
</reference>
<dbReference type="PANTHER" id="PTHR48081">
    <property type="entry name" value="AB HYDROLASE SUPERFAMILY PROTEIN C4A8.06C"/>
    <property type="match status" value="1"/>
</dbReference>
<proteinExistence type="predicted"/>
<dbReference type="OrthoDB" id="9815425at2"/>
<dbReference type="SUPFAM" id="SSF53474">
    <property type="entry name" value="alpha/beta-Hydrolases"/>
    <property type="match status" value="1"/>
</dbReference>
<dbReference type="InterPro" id="IPR029058">
    <property type="entry name" value="AB_hydrolase_fold"/>
</dbReference>
<feature type="domain" description="Alpha/beta hydrolase fold-3" evidence="2">
    <location>
        <begin position="62"/>
        <end position="267"/>
    </location>
</feature>
<gene>
    <name evidence="3" type="ORF">SAMN05216353_10789</name>
</gene>
<keyword evidence="4" id="KW-1185">Reference proteome</keyword>
<dbReference type="InterPro" id="IPR013094">
    <property type="entry name" value="AB_hydrolase_3"/>
</dbReference>
<dbReference type="Pfam" id="PF07859">
    <property type="entry name" value="Abhydrolase_3"/>
    <property type="match status" value="1"/>
</dbReference>
<dbReference type="RefSeq" id="WP_089751223.1">
    <property type="nucleotide sequence ID" value="NZ_FOOG01000007.1"/>
</dbReference>
<dbReference type="Proteomes" id="UP000198897">
    <property type="component" value="Unassembled WGS sequence"/>
</dbReference>
<dbReference type="EMBL" id="FOOG01000007">
    <property type="protein sequence ID" value="SFF73717.1"/>
    <property type="molecule type" value="Genomic_DNA"/>
</dbReference>
<protein>
    <submittedName>
        <fullName evidence="3">Acetyl esterase</fullName>
    </submittedName>
</protein>
<name>A0A1I2L8C1_9BACI</name>
<evidence type="ECO:0000313" key="4">
    <source>
        <dbReference type="Proteomes" id="UP000198897"/>
    </source>
</evidence>